<evidence type="ECO:0000313" key="8">
    <source>
        <dbReference type="EMBL" id="GMG56042.1"/>
    </source>
</evidence>
<dbReference type="PROSITE" id="PS00108">
    <property type="entry name" value="PROTEIN_KINASE_ST"/>
    <property type="match status" value="1"/>
</dbReference>
<dbReference type="InterPro" id="IPR011009">
    <property type="entry name" value="Kinase-like_dom_sf"/>
</dbReference>
<evidence type="ECO:0000259" key="7">
    <source>
        <dbReference type="PROSITE" id="PS50011"/>
    </source>
</evidence>
<accession>A0A9W7DKH2</accession>
<dbReference type="Pfam" id="PF00069">
    <property type="entry name" value="Pkinase"/>
    <property type="match status" value="1"/>
</dbReference>
<comment type="caution">
    <text evidence="8">The sequence shown here is derived from an EMBL/GenBank/DDBJ whole genome shotgun (WGS) entry which is preliminary data.</text>
</comment>
<protein>
    <submittedName>
        <fullName evidence="8">Unnamed protein product</fullName>
    </submittedName>
</protein>
<dbReference type="AlphaFoldDB" id="A0A9W7DKH2"/>
<comment type="similarity">
    <text evidence="1">Belongs to the protein kinase superfamily. STE Ser/Thr protein kinase family. MAP kinase kinase kinase subfamily.</text>
</comment>
<dbReference type="PANTHER" id="PTHR11584:SF369">
    <property type="entry name" value="MITOGEN-ACTIVATED PROTEIN KINASE KINASE KINASE 19-RELATED"/>
    <property type="match status" value="1"/>
</dbReference>
<dbReference type="SMART" id="SM00220">
    <property type="entry name" value="S_TKc"/>
    <property type="match status" value="1"/>
</dbReference>
<keyword evidence="6" id="KW-0067">ATP-binding</keyword>
<dbReference type="PROSITE" id="PS50011">
    <property type="entry name" value="PROTEIN_KINASE_DOM"/>
    <property type="match status" value="1"/>
</dbReference>
<organism evidence="8 9">
    <name type="scientific">Ambrosiozyma monospora</name>
    <name type="common">Yeast</name>
    <name type="synonym">Endomycopsis monosporus</name>
    <dbReference type="NCBI Taxonomy" id="43982"/>
    <lineage>
        <taxon>Eukaryota</taxon>
        <taxon>Fungi</taxon>
        <taxon>Dikarya</taxon>
        <taxon>Ascomycota</taxon>
        <taxon>Saccharomycotina</taxon>
        <taxon>Pichiomycetes</taxon>
        <taxon>Pichiales</taxon>
        <taxon>Pichiaceae</taxon>
        <taxon>Ambrosiozyma</taxon>
    </lineage>
</organism>
<evidence type="ECO:0000313" key="9">
    <source>
        <dbReference type="Proteomes" id="UP001165063"/>
    </source>
</evidence>
<evidence type="ECO:0000256" key="4">
    <source>
        <dbReference type="ARBA" id="ARBA00022741"/>
    </source>
</evidence>
<dbReference type="EMBL" id="BSXU01006672">
    <property type="protein sequence ID" value="GMG56042.1"/>
    <property type="molecule type" value="Genomic_DNA"/>
</dbReference>
<proteinExistence type="inferred from homology"/>
<gene>
    <name evidence="8" type="ORF">Amon01_000811100</name>
</gene>
<evidence type="ECO:0000256" key="3">
    <source>
        <dbReference type="ARBA" id="ARBA00022679"/>
    </source>
</evidence>
<dbReference type="Gene3D" id="1.10.510.10">
    <property type="entry name" value="Transferase(Phosphotransferase) domain 1"/>
    <property type="match status" value="1"/>
</dbReference>
<keyword evidence="9" id="KW-1185">Reference proteome</keyword>
<dbReference type="OrthoDB" id="266718at2759"/>
<evidence type="ECO:0000256" key="5">
    <source>
        <dbReference type="ARBA" id="ARBA00022777"/>
    </source>
</evidence>
<dbReference type="Proteomes" id="UP001165063">
    <property type="component" value="Unassembled WGS sequence"/>
</dbReference>
<feature type="domain" description="Protein kinase" evidence="7">
    <location>
        <begin position="1"/>
        <end position="201"/>
    </location>
</feature>
<evidence type="ECO:0000256" key="2">
    <source>
        <dbReference type="ARBA" id="ARBA00022527"/>
    </source>
</evidence>
<dbReference type="InterPro" id="IPR008271">
    <property type="entry name" value="Ser/Thr_kinase_AS"/>
</dbReference>
<evidence type="ECO:0000256" key="1">
    <source>
        <dbReference type="ARBA" id="ARBA00006529"/>
    </source>
</evidence>
<dbReference type="PANTHER" id="PTHR11584">
    <property type="entry name" value="SERINE/THREONINE PROTEIN KINASE"/>
    <property type="match status" value="1"/>
</dbReference>
<keyword evidence="2" id="KW-0723">Serine/threonine-protein kinase</keyword>
<dbReference type="GO" id="GO:0004674">
    <property type="term" value="F:protein serine/threonine kinase activity"/>
    <property type="evidence" value="ECO:0007669"/>
    <property type="project" value="UniProtKB-KW"/>
</dbReference>
<dbReference type="SUPFAM" id="SSF56112">
    <property type="entry name" value="Protein kinase-like (PK-like)"/>
    <property type="match status" value="1"/>
</dbReference>
<dbReference type="InterPro" id="IPR001245">
    <property type="entry name" value="Ser-Thr/Tyr_kinase_cat_dom"/>
</dbReference>
<name>A0A9W7DKH2_AMBMO</name>
<dbReference type="PRINTS" id="PR00109">
    <property type="entry name" value="TYRKINASE"/>
</dbReference>
<keyword evidence="4" id="KW-0547">Nucleotide-binding</keyword>
<dbReference type="InterPro" id="IPR000719">
    <property type="entry name" value="Prot_kinase_dom"/>
</dbReference>
<keyword evidence="5" id="KW-0418">Kinase</keyword>
<keyword evidence="3" id="KW-0808">Transferase</keyword>
<reference evidence="8" key="1">
    <citation type="submission" date="2023-04" db="EMBL/GenBank/DDBJ databases">
        <title>Ambrosiozyma monospora NBRC 1965.</title>
        <authorList>
            <person name="Ichikawa N."/>
            <person name="Sato H."/>
            <person name="Tonouchi N."/>
        </authorList>
    </citation>
    <scope>NUCLEOTIDE SEQUENCE</scope>
    <source>
        <strain evidence="8">NBRC 1965</strain>
    </source>
</reference>
<dbReference type="GO" id="GO:0005524">
    <property type="term" value="F:ATP binding"/>
    <property type="evidence" value="ECO:0007669"/>
    <property type="project" value="UniProtKB-KW"/>
</dbReference>
<evidence type="ECO:0000256" key="6">
    <source>
        <dbReference type="ARBA" id="ARBA00022840"/>
    </source>
</evidence>
<sequence>MKGNVYSIFLEYVSGGSVGHLIRTYGKFPQSLSGYLTEQVLQGLSYIHSRGILHRDLKADNLLLETNGICKISDFGISKKSKDIYSDGAAKTFQGTIIYMAPEIVNNTDHQGYNAKVDIWSMGCVVFEMLSGKPPWSGYEPVAVIYKLAEKCTPPIPEDTKKELSPESRAILNKCFAVEPDQRPTADGLLKDKFCEVDPNFKFDETDLGKKMRFNDKLSERKAVMILKSNKDNSQ</sequence>